<dbReference type="SUPFAM" id="SSF50249">
    <property type="entry name" value="Nucleic acid-binding proteins"/>
    <property type="match status" value="1"/>
</dbReference>
<dbReference type="PANTHER" id="PTHR10744">
    <property type="entry name" value="40S RIBOSOMAL PROTEIN S11 FAMILY MEMBER"/>
    <property type="match status" value="1"/>
</dbReference>
<protein>
    <recommendedName>
        <fullName evidence="6">30S ribosomal protein S17</fullName>
    </recommendedName>
</protein>
<evidence type="ECO:0000313" key="5">
    <source>
        <dbReference type="Proteomes" id="UP001150538"/>
    </source>
</evidence>
<evidence type="ECO:0000256" key="3">
    <source>
        <dbReference type="ARBA" id="ARBA00023274"/>
    </source>
</evidence>
<dbReference type="EMBL" id="JANBPU010000079">
    <property type="protein sequence ID" value="KAJ1917178.1"/>
    <property type="molecule type" value="Genomic_DNA"/>
</dbReference>
<dbReference type="Proteomes" id="UP001150538">
    <property type="component" value="Unassembled WGS sequence"/>
</dbReference>
<name>A0A9W8DT35_9FUNG</name>
<reference evidence="4" key="1">
    <citation type="submission" date="2022-07" db="EMBL/GenBank/DDBJ databases">
        <title>Phylogenomic reconstructions and comparative analyses of Kickxellomycotina fungi.</title>
        <authorList>
            <person name="Reynolds N.K."/>
            <person name="Stajich J.E."/>
            <person name="Barry K."/>
            <person name="Grigoriev I.V."/>
            <person name="Crous P."/>
            <person name="Smith M.E."/>
        </authorList>
    </citation>
    <scope>NUCLEOTIDE SEQUENCE</scope>
    <source>
        <strain evidence="4">NBRC 100468</strain>
    </source>
</reference>
<evidence type="ECO:0000256" key="1">
    <source>
        <dbReference type="ARBA" id="ARBA00010254"/>
    </source>
</evidence>
<dbReference type="InterPro" id="IPR012340">
    <property type="entry name" value="NA-bd_OB-fold"/>
</dbReference>
<proteinExistence type="inferred from homology"/>
<comment type="similarity">
    <text evidence="1">Belongs to the universal ribosomal protein uS17 family.</text>
</comment>
<dbReference type="GO" id="GO:1990904">
    <property type="term" value="C:ribonucleoprotein complex"/>
    <property type="evidence" value="ECO:0007669"/>
    <property type="project" value="UniProtKB-KW"/>
</dbReference>
<dbReference type="GO" id="GO:0006412">
    <property type="term" value="P:translation"/>
    <property type="evidence" value="ECO:0007669"/>
    <property type="project" value="InterPro"/>
</dbReference>
<dbReference type="GO" id="GO:0005739">
    <property type="term" value="C:mitochondrion"/>
    <property type="evidence" value="ECO:0007669"/>
    <property type="project" value="TreeGrafter"/>
</dbReference>
<keyword evidence="5" id="KW-1185">Reference proteome</keyword>
<dbReference type="GO" id="GO:0005840">
    <property type="term" value="C:ribosome"/>
    <property type="evidence" value="ECO:0007669"/>
    <property type="project" value="UniProtKB-KW"/>
</dbReference>
<sequence>MVVSTAMNKTVKVRIPKRVVHPIVKKEIVQHKNYLAHDENEKCNLGDVVRIEHCGKISKLKSFAVAEVLRPARTYTDPDTGKVYH</sequence>
<keyword evidence="3" id="KW-0687">Ribonucleoprotein</keyword>
<dbReference type="AlphaFoldDB" id="A0A9W8DT35"/>
<evidence type="ECO:0008006" key="6">
    <source>
        <dbReference type="Google" id="ProtNLM"/>
    </source>
</evidence>
<organism evidence="4 5">
    <name type="scientific">Mycoemilia scoparia</name>
    <dbReference type="NCBI Taxonomy" id="417184"/>
    <lineage>
        <taxon>Eukaryota</taxon>
        <taxon>Fungi</taxon>
        <taxon>Fungi incertae sedis</taxon>
        <taxon>Zoopagomycota</taxon>
        <taxon>Kickxellomycotina</taxon>
        <taxon>Kickxellomycetes</taxon>
        <taxon>Kickxellales</taxon>
        <taxon>Kickxellaceae</taxon>
        <taxon>Mycoemilia</taxon>
    </lineage>
</organism>
<dbReference type="OrthoDB" id="274752at2759"/>
<gene>
    <name evidence="4" type="ORF">H4219_003368</name>
</gene>
<comment type="caution">
    <text evidence="4">The sequence shown here is derived from an EMBL/GenBank/DDBJ whole genome shotgun (WGS) entry which is preliminary data.</text>
</comment>
<dbReference type="PANTHER" id="PTHR10744:SF1">
    <property type="entry name" value="SMALL RIBOSOMAL SUBUNIT PROTEIN US17M"/>
    <property type="match status" value="1"/>
</dbReference>
<keyword evidence="2" id="KW-0689">Ribosomal protein</keyword>
<evidence type="ECO:0000313" key="4">
    <source>
        <dbReference type="EMBL" id="KAJ1917178.1"/>
    </source>
</evidence>
<dbReference type="Pfam" id="PF00366">
    <property type="entry name" value="Ribosomal_S17"/>
    <property type="match status" value="1"/>
</dbReference>
<dbReference type="Gene3D" id="2.40.50.140">
    <property type="entry name" value="Nucleic acid-binding proteins"/>
    <property type="match status" value="1"/>
</dbReference>
<accession>A0A9W8DT35</accession>
<evidence type="ECO:0000256" key="2">
    <source>
        <dbReference type="ARBA" id="ARBA00022980"/>
    </source>
</evidence>
<dbReference type="GO" id="GO:0003735">
    <property type="term" value="F:structural constituent of ribosome"/>
    <property type="evidence" value="ECO:0007669"/>
    <property type="project" value="InterPro"/>
</dbReference>
<dbReference type="NCBIfam" id="NF004123">
    <property type="entry name" value="PRK05610.1"/>
    <property type="match status" value="1"/>
</dbReference>
<dbReference type="InterPro" id="IPR000266">
    <property type="entry name" value="Ribosomal_uS17"/>
</dbReference>
<dbReference type="CDD" id="cd00364">
    <property type="entry name" value="Ribosomal_uS17"/>
    <property type="match status" value="1"/>
</dbReference>